<evidence type="ECO:0000256" key="3">
    <source>
        <dbReference type="ARBA" id="ARBA00004496"/>
    </source>
</evidence>
<dbReference type="GO" id="GO:0002055">
    <property type="term" value="F:adenine binding"/>
    <property type="evidence" value="ECO:0007669"/>
    <property type="project" value="TreeGrafter"/>
</dbReference>
<sequence>MARPCRAGATKKERAVANLNDLIRNIPDFPIPGIQFKDITTLISNGPAFAQVVDTLAERYAPLNIDAVVGIESRGFIFSAPLAYRLGVGLVPVRKHGKLPAATHRVEYELEYGSNKLEIHRDAFPTGARVVVIDDLLATGGTVAAACELVQMAGGRVEEVAFIIELEFLKGRDKLTRYPVYSMLQY</sequence>
<dbReference type="InterPro" id="IPR005764">
    <property type="entry name" value="Ade_phspho_trans"/>
</dbReference>
<organism evidence="13 14">
    <name type="scientific">Kouleothrix aurantiaca</name>
    <dbReference type="NCBI Taxonomy" id="186479"/>
    <lineage>
        <taxon>Bacteria</taxon>
        <taxon>Bacillati</taxon>
        <taxon>Chloroflexota</taxon>
        <taxon>Chloroflexia</taxon>
        <taxon>Chloroflexales</taxon>
        <taxon>Roseiflexineae</taxon>
        <taxon>Roseiflexaceae</taxon>
        <taxon>Kouleothrix</taxon>
    </lineage>
</organism>
<reference evidence="13 14" key="1">
    <citation type="submission" date="2015-09" db="EMBL/GenBank/DDBJ databases">
        <title>Draft genome sequence of Kouleothrix aurantiaca JCM 19913.</title>
        <authorList>
            <person name="Hemp J."/>
        </authorList>
    </citation>
    <scope>NUCLEOTIDE SEQUENCE [LARGE SCALE GENOMIC DNA]</scope>
    <source>
        <strain evidence="13 14">COM-B</strain>
    </source>
</reference>
<dbReference type="InterPro" id="IPR029057">
    <property type="entry name" value="PRTase-like"/>
</dbReference>
<evidence type="ECO:0000256" key="9">
    <source>
        <dbReference type="ARBA" id="ARBA00022679"/>
    </source>
</evidence>
<dbReference type="GO" id="GO:0006166">
    <property type="term" value="P:purine ribonucleoside salvage"/>
    <property type="evidence" value="ECO:0007669"/>
    <property type="project" value="UniProtKB-UniRule"/>
</dbReference>
<comment type="caution">
    <text evidence="13">The sequence shown here is derived from an EMBL/GenBank/DDBJ whole genome shotgun (WGS) entry which is preliminary data.</text>
</comment>
<protein>
    <recommendedName>
        <fullName evidence="6 11">Adenine phosphoribosyltransferase</fullName>
        <shortName evidence="11">APRT</shortName>
        <ecNumber evidence="6 11">2.4.2.7</ecNumber>
    </recommendedName>
</protein>
<dbReference type="SUPFAM" id="SSF53271">
    <property type="entry name" value="PRTase-like"/>
    <property type="match status" value="1"/>
</dbReference>
<dbReference type="Proteomes" id="UP000050509">
    <property type="component" value="Unassembled WGS sequence"/>
</dbReference>
<gene>
    <name evidence="11" type="primary">apt</name>
    <name evidence="13" type="ORF">SE17_24090</name>
</gene>
<dbReference type="EC" id="2.4.2.7" evidence="6 11"/>
<keyword evidence="7 11" id="KW-0963">Cytoplasm</keyword>
<comment type="subcellular location">
    <subcellularLocation>
        <location evidence="3 11">Cytoplasm</location>
    </subcellularLocation>
</comment>
<dbReference type="InterPro" id="IPR050054">
    <property type="entry name" value="UPRTase/APRTase"/>
</dbReference>
<keyword evidence="10 11" id="KW-0660">Purine salvage</keyword>
<dbReference type="NCBIfam" id="TIGR01090">
    <property type="entry name" value="apt"/>
    <property type="match status" value="1"/>
</dbReference>
<keyword evidence="14" id="KW-1185">Reference proteome</keyword>
<evidence type="ECO:0000256" key="2">
    <source>
        <dbReference type="ARBA" id="ARBA00003968"/>
    </source>
</evidence>
<dbReference type="GO" id="GO:0016208">
    <property type="term" value="F:AMP binding"/>
    <property type="evidence" value="ECO:0007669"/>
    <property type="project" value="TreeGrafter"/>
</dbReference>
<comment type="pathway">
    <text evidence="4 11">Purine metabolism; AMP biosynthesis via salvage pathway; AMP from adenine: step 1/1.</text>
</comment>
<evidence type="ECO:0000256" key="7">
    <source>
        <dbReference type="ARBA" id="ARBA00022490"/>
    </source>
</evidence>
<dbReference type="PANTHER" id="PTHR32315:SF3">
    <property type="entry name" value="ADENINE PHOSPHORIBOSYLTRANSFERASE"/>
    <property type="match status" value="1"/>
</dbReference>
<dbReference type="NCBIfam" id="NF002634">
    <property type="entry name" value="PRK02304.1-3"/>
    <property type="match status" value="1"/>
</dbReference>
<evidence type="ECO:0000313" key="13">
    <source>
        <dbReference type="EMBL" id="KPV50935.1"/>
    </source>
</evidence>
<dbReference type="UniPathway" id="UPA00588">
    <property type="reaction ID" value="UER00646"/>
</dbReference>
<dbReference type="NCBIfam" id="NF002636">
    <property type="entry name" value="PRK02304.1-5"/>
    <property type="match status" value="1"/>
</dbReference>
<comment type="similarity">
    <text evidence="5 11">Belongs to the purine/pyrimidine phosphoribosyltransferase family.</text>
</comment>
<comment type="catalytic activity">
    <reaction evidence="1 11">
        <text>AMP + diphosphate = 5-phospho-alpha-D-ribose 1-diphosphate + adenine</text>
        <dbReference type="Rhea" id="RHEA:16609"/>
        <dbReference type="ChEBI" id="CHEBI:16708"/>
        <dbReference type="ChEBI" id="CHEBI:33019"/>
        <dbReference type="ChEBI" id="CHEBI:58017"/>
        <dbReference type="ChEBI" id="CHEBI:456215"/>
        <dbReference type="EC" id="2.4.2.7"/>
    </reaction>
</comment>
<dbReference type="PATRIC" id="fig|186479.3.peg.671"/>
<accession>A0A0P9D6T2</accession>
<evidence type="ECO:0000256" key="10">
    <source>
        <dbReference type="ARBA" id="ARBA00022726"/>
    </source>
</evidence>
<dbReference type="FunFam" id="3.40.50.2020:FF:000021">
    <property type="entry name" value="Adenine phosphoribosyltransferase"/>
    <property type="match status" value="1"/>
</dbReference>
<dbReference type="GO" id="GO:0044209">
    <property type="term" value="P:AMP salvage"/>
    <property type="evidence" value="ECO:0007669"/>
    <property type="project" value="UniProtKB-UniRule"/>
</dbReference>
<evidence type="ECO:0000256" key="11">
    <source>
        <dbReference type="HAMAP-Rule" id="MF_00004"/>
    </source>
</evidence>
<evidence type="ECO:0000256" key="8">
    <source>
        <dbReference type="ARBA" id="ARBA00022676"/>
    </source>
</evidence>
<dbReference type="PANTHER" id="PTHR32315">
    <property type="entry name" value="ADENINE PHOSPHORIBOSYLTRANSFERASE"/>
    <property type="match status" value="1"/>
</dbReference>
<proteinExistence type="inferred from homology"/>
<dbReference type="Pfam" id="PF00156">
    <property type="entry name" value="Pribosyltran"/>
    <property type="match status" value="1"/>
</dbReference>
<evidence type="ECO:0000256" key="4">
    <source>
        <dbReference type="ARBA" id="ARBA00004659"/>
    </source>
</evidence>
<name>A0A0P9D6T2_9CHLR</name>
<evidence type="ECO:0000256" key="1">
    <source>
        <dbReference type="ARBA" id="ARBA00000868"/>
    </source>
</evidence>
<dbReference type="HAMAP" id="MF_00004">
    <property type="entry name" value="Aden_phosphoribosyltr"/>
    <property type="match status" value="1"/>
</dbReference>
<comment type="subunit">
    <text evidence="11">Homodimer.</text>
</comment>
<dbReference type="InterPro" id="IPR000836">
    <property type="entry name" value="PRTase_dom"/>
</dbReference>
<dbReference type="GO" id="GO:0003999">
    <property type="term" value="F:adenine phosphoribosyltransferase activity"/>
    <property type="evidence" value="ECO:0007669"/>
    <property type="project" value="UniProtKB-UniRule"/>
</dbReference>
<dbReference type="EMBL" id="LJCR01001149">
    <property type="protein sequence ID" value="KPV50935.1"/>
    <property type="molecule type" value="Genomic_DNA"/>
</dbReference>
<dbReference type="AlphaFoldDB" id="A0A0P9D6T2"/>
<dbReference type="CDD" id="cd06223">
    <property type="entry name" value="PRTases_typeI"/>
    <property type="match status" value="1"/>
</dbReference>
<keyword evidence="9 11" id="KW-0808">Transferase</keyword>
<dbReference type="Gene3D" id="3.40.50.2020">
    <property type="match status" value="1"/>
</dbReference>
<feature type="domain" description="Phosphoribosyltransferase" evidence="12">
    <location>
        <begin position="43"/>
        <end position="162"/>
    </location>
</feature>
<evidence type="ECO:0000313" key="14">
    <source>
        <dbReference type="Proteomes" id="UP000050509"/>
    </source>
</evidence>
<comment type="function">
    <text evidence="2 11">Catalyzes a salvage reaction resulting in the formation of AMP, that is energically less costly than de novo synthesis.</text>
</comment>
<dbReference type="GO" id="GO:0005737">
    <property type="term" value="C:cytoplasm"/>
    <property type="evidence" value="ECO:0007669"/>
    <property type="project" value="UniProtKB-SubCell"/>
</dbReference>
<evidence type="ECO:0000256" key="5">
    <source>
        <dbReference type="ARBA" id="ARBA00008391"/>
    </source>
</evidence>
<keyword evidence="8 11" id="KW-0328">Glycosyltransferase</keyword>
<evidence type="ECO:0000256" key="6">
    <source>
        <dbReference type="ARBA" id="ARBA00011893"/>
    </source>
</evidence>
<evidence type="ECO:0000259" key="12">
    <source>
        <dbReference type="Pfam" id="PF00156"/>
    </source>
</evidence>
<dbReference type="GO" id="GO:0006168">
    <property type="term" value="P:adenine salvage"/>
    <property type="evidence" value="ECO:0007669"/>
    <property type="project" value="InterPro"/>
</dbReference>